<evidence type="ECO:0000313" key="2">
    <source>
        <dbReference type="EMBL" id="KIM41743.1"/>
    </source>
</evidence>
<dbReference type="AlphaFoldDB" id="A0A0C2XVS3"/>
<dbReference type="HOGENOM" id="CLU_1034608_0_0_1"/>
<feature type="compositionally biased region" description="Polar residues" evidence="1">
    <location>
        <begin position="167"/>
        <end position="192"/>
    </location>
</feature>
<reference evidence="3" key="2">
    <citation type="submission" date="2015-01" db="EMBL/GenBank/DDBJ databases">
        <title>Evolutionary Origins and Diversification of the Mycorrhizal Mutualists.</title>
        <authorList>
            <consortium name="DOE Joint Genome Institute"/>
            <consortium name="Mycorrhizal Genomics Consortium"/>
            <person name="Kohler A."/>
            <person name="Kuo A."/>
            <person name="Nagy L.G."/>
            <person name="Floudas D."/>
            <person name="Copeland A."/>
            <person name="Barry K.W."/>
            <person name="Cichocki N."/>
            <person name="Veneault-Fourrey C."/>
            <person name="LaButti K."/>
            <person name="Lindquist E.A."/>
            <person name="Lipzen A."/>
            <person name="Lundell T."/>
            <person name="Morin E."/>
            <person name="Murat C."/>
            <person name="Riley R."/>
            <person name="Ohm R."/>
            <person name="Sun H."/>
            <person name="Tunlid A."/>
            <person name="Henrissat B."/>
            <person name="Grigoriev I.V."/>
            <person name="Hibbett D.S."/>
            <person name="Martin F."/>
        </authorList>
    </citation>
    <scope>NUCLEOTIDE SEQUENCE [LARGE SCALE GENOMIC DNA]</scope>
    <source>
        <strain evidence="3">h7</strain>
    </source>
</reference>
<reference evidence="2 3" key="1">
    <citation type="submission" date="2014-04" db="EMBL/GenBank/DDBJ databases">
        <authorList>
            <consortium name="DOE Joint Genome Institute"/>
            <person name="Kuo A."/>
            <person name="Gay G."/>
            <person name="Dore J."/>
            <person name="Kohler A."/>
            <person name="Nagy L.G."/>
            <person name="Floudas D."/>
            <person name="Copeland A."/>
            <person name="Barry K.W."/>
            <person name="Cichocki N."/>
            <person name="Veneault-Fourrey C."/>
            <person name="LaButti K."/>
            <person name="Lindquist E.A."/>
            <person name="Lipzen A."/>
            <person name="Lundell T."/>
            <person name="Morin E."/>
            <person name="Murat C."/>
            <person name="Sun H."/>
            <person name="Tunlid A."/>
            <person name="Henrissat B."/>
            <person name="Grigoriev I.V."/>
            <person name="Hibbett D.S."/>
            <person name="Martin F."/>
            <person name="Nordberg H.P."/>
            <person name="Cantor M.N."/>
            <person name="Hua S.X."/>
        </authorList>
    </citation>
    <scope>NUCLEOTIDE SEQUENCE [LARGE SCALE GENOMIC DNA]</scope>
    <source>
        <strain evidence="3">h7</strain>
    </source>
</reference>
<dbReference type="EMBL" id="KN831779">
    <property type="protein sequence ID" value="KIM41743.1"/>
    <property type="molecule type" value="Genomic_DNA"/>
</dbReference>
<sequence length="269" mass="29332">MDNDSLMVLDYNCGLAYGDEAFVPSSSLASFDLDSPLSHSHGEQGSMDAQDAEMQWYFFQASDQGSVSHLAEEERVYEDVENVANSPGSTYPSVPRECIIDEAQDLGNIADELSFASGLFIWSREPTPPELGIQSFQPTNDCFDEGALAVSPPPEYEEIENIANAPVPSNSTVGSPRSTSEVSNTNSRTVNPQAKRGRPRKSDNKSDAAVPAARSPLTIEPVYRSDRDNKHIIILTAKTLGLADDVPLYNAMKVLPSAMFIPHFHSYAI</sequence>
<gene>
    <name evidence="2" type="ORF">M413DRAFT_27329</name>
</gene>
<organism evidence="2 3">
    <name type="scientific">Hebeloma cylindrosporum</name>
    <dbReference type="NCBI Taxonomy" id="76867"/>
    <lineage>
        <taxon>Eukaryota</taxon>
        <taxon>Fungi</taxon>
        <taxon>Dikarya</taxon>
        <taxon>Basidiomycota</taxon>
        <taxon>Agaricomycotina</taxon>
        <taxon>Agaricomycetes</taxon>
        <taxon>Agaricomycetidae</taxon>
        <taxon>Agaricales</taxon>
        <taxon>Agaricineae</taxon>
        <taxon>Hymenogastraceae</taxon>
        <taxon>Hebeloma</taxon>
    </lineage>
</organism>
<keyword evidence="3" id="KW-1185">Reference proteome</keyword>
<protein>
    <submittedName>
        <fullName evidence="2">Uncharacterized protein</fullName>
    </submittedName>
</protein>
<evidence type="ECO:0000256" key="1">
    <source>
        <dbReference type="SAM" id="MobiDB-lite"/>
    </source>
</evidence>
<feature type="region of interest" description="Disordered" evidence="1">
    <location>
        <begin position="163"/>
        <end position="213"/>
    </location>
</feature>
<dbReference type="Proteomes" id="UP000053424">
    <property type="component" value="Unassembled WGS sequence"/>
</dbReference>
<evidence type="ECO:0000313" key="3">
    <source>
        <dbReference type="Proteomes" id="UP000053424"/>
    </source>
</evidence>
<accession>A0A0C2XVS3</accession>
<proteinExistence type="predicted"/>
<name>A0A0C2XVS3_HEBCY</name>